<evidence type="ECO:0000313" key="1">
    <source>
        <dbReference type="EMBL" id="RFA24181.1"/>
    </source>
</evidence>
<proteinExistence type="predicted"/>
<evidence type="ECO:0000313" key="2">
    <source>
        <dbReference type="Proteomes" id="UP000257080"/>
    </source>
</evidence>
<reference evidence="1 2" key="1">
    <citation type="submission" date="2017-04" db="EMBL/GenBank/DDBJ databases">
        <title>Comparative genome analysis of Subtercola boreus.</title>
        <authorList>
            <person name="Cho Y.-J."/>
            <person name="Cho A."/>
            <person name="Kim O.-S."/>
            <person name="Lee J.-I."/>
        </authorList>
    </citation>
    <scope>NUCLEOTIDE SEQUENCE [LARGE SCALE GENOMIC DNA]</scope>
    <source>
        <strain evidence="1 2">P28004</strain>
    </source>
</reference>
<accession>A0A3E0W5N8</accession>
<dbReference type="EMBL" id="NBXE01000087">
    <property type="protein sequence ID" value="RFA24181.1"/>
    <property type="molecule type" value="Genomic_DNA"/>
</dbReference>
<dbReference type="Proteomes" id="UP000257080">
    <property type="component" value="Unassembled WGS sequence"/>
</dbReference>
<protein>
    <submittedName>
        <fullName evidence="1">Uncharacterized protein</fullName>
    </submittedName>
</protein>
<organism evidence="1 2">
    <name type="scientific">Subtercola boreus</name>
    <dbReference type="NCBI Taxonomy" id="120213"/>
    <lineage>
        <taxon>Bacteria</taxon>
        <taxon>Bacillati</taxon>
        <taxon>Actinomycetota</taxon>
        <taxon>Actinomycetes</taxon>
        <taxon>Micrococcales</taxon>
        <taxon>Microbacteriaceae</taxon>
        <taxon>Subtercola</taxon>
    </lineage>
</organism>
<sequence length="206" mass="22955">MIQEDIDPEAHHTREMYARYGLAMYFAQAVEAAIKSAIVMAEVSSGVHASRSDFDESSARYFKIVFGRLVEKFRPYVGSDVELEQDLQLALALRNQLAHHFFWDHAADAMMFEGRKRMMTECDAAVEFLQDVDSRLEEVVRGYSESIGTSPAVFEARLTESTSELLRGRAEGGANQCGRCAQPMISVGSVRRPCLECPKCGSVSLT</sequence>
<dbReference type="OrthoDB" id="7063787at2"/>
<comment type="caution">
    <text evidence="1">The sequence shown here is derived from an EMBL/GenBank/DDBJ whole genome shotgun (WGS) entry which is preliminary data.</text>
</comment>
<name>A0A3E0W5N8_9MICO</name>
<dbReference type="RefSeq" id="WP_116420163.1">
    <property type="nucleotide sequence ID" value="NZ_NBXC01000049.1"/>
</dbReference>
<dbReference type="AlphaFoldDB" id="A0A3E0W5N8"/>
<gene>
    <name evidence="1" type="ORF">B7R25_17315</name>
</gene>